<evidence type="ECO:0000313" key="3">
    <source>
        <dbReference type="EMBL" id="NYE69589.1"/>
    </source>
</evidence>
<evidence type="ECO:0000256" key="1">
    <source>
        <dbReference type="ARBA" id="ARBA00009981"/>
    </source>
</evidence>
<keyword evidence="4" id="KW-1185">Reference proteome</keyword>
<dbReference type="Pfam" id="PF02604">
    <property type="entry name" value="PhdYeFM_antitox"/>
    <property type="match status" value="1"/>
</dbReference>
<gene>
    <name evidence="3" type="ORF">BKA15_000918</name>
</gene>
<comment type="function">
    <text evidence="2">Antitoxin component of a type II toxin-antitoxin (TA) system.</text>
</comment>
<dbReference type="AlphaFoldDB" id="A0A7Y9I482"/>
<protein>
    <recommendedName>
        <fullName evidence="2">Antitoxin</fullName>
    </recommendedName>
</protein>
<dbReference type="EMBL" id="JACCBU010000001">
    <property type="protein sequence ID" value="NYE69589.1"/>
    <property type="molecule type" value="Genomic_DNA"/>
</dbReference>
<dbReference type="Proteomes" id="UP000569914">
    <property type="component" value="Unassembled WGS sequence"/>
</dbReference>
<dbReference type="InterPro" id="IPR006442">
    <property type="entry name" value="Antitoxin_Phd/YefM"/>
</dbReference>
<accession>A0A7Y9I482</accession>
<dbReference type="Gene3D" id="3.40.1620.10">
    <property type="entry name" value="YefM-like domain"/>
    <property type="match status" value="1"/>
</dbReference>
<dbReference type="InterPro" id="IPR036165">
    <property type="entry name" value="YefM-like_sf"/>
</dbReference>
<proteinExistence type="inferred from homology"/>
<dbReference type="RefSeq" id="WP_179748464.1">
    <property type="nucleotide sequence ID" value="NZ_JACCBU010000001.1"/>
</dbReference>
<reference evidence="3 4" key="1">
    <citation type="submission" date="2020-07" db="EMBL/GenBank/DDBJ databases">
        <title>Sequencing the genomes of 1000 actinobacteria strains.</title>
        <authorList>
            <person name="Klenk H.-P."/>
        </authorList>
    </citation>
    <scope>NUCLEOTIDE SEQUENCE [LARGE SCALE GENOMIC DNA]</scope>
    <source>
        <strain evidence="3 4">DSM 22083</strain>
    </source>
</reference>
<evidence type="ECO:0000313" key="4">
    <source>
        <dbReference type="Proteomes" id="UP000569914"/>
    </source>
</evidence>
<comment type="caution">
    <text evidence="3">The sequence shown here is derived from an EMBL/GenBank/DDBJ whole genome shotgun (WGS) entry which is preliminary data.</text>
</comment>
<sequence>MDREWSVTAAKARLSELLDRVISDGPHMITRRGRAIAVVVAVDEWRRKSKRSGSLAEFYAASPLRVTGFEIERPGESHRDLAL</sequence>
<comment type="similarity">
    <text evidence="1 2">Belongs to the phD/YefM antitoxin family.</text>
</comment>
<dbReference type="NCBIfam" id="TIGR01552">
    <property type="entry name" value="phd_fam"/>
    <property type="match status" value="1"/>
</dbReference>
<dbReference type="SUPFAM" id="SSF143120">
    <property type="entry name" value="YefM-like"/>
    <property type="match status" value="1"/>
</dbReference>
<name>A0A7Y9I482_9ACTN</name>
<evidence type="ECO:0000256" key="2">
    <source>
        <dbReference type="RuleBase" id="RU362080"/>
    </source>
</evidence>
<organism evidence="3 4">
    <name type="scientific">Microlunatus parietis</name>
    <dbReference type="NCBI Taxonomy" id="682979"/>
    <lineage>
        <taxon>Bacteria</taxon>
        <taxon>Bacillati</taxon>
        <taxon>Actinomycetota</taxon>
        <taxon>Actinomycetes</taxon>
        <taxon>Propionibacteriales</taxon>
        <taxon>Propionibacteriaceae</taxon>
        <taxon>Microlunatus</taxon>
    </lineage>
</organism>